<dbReference type="Gene3D" id="3.40.850.10">
    <property type="entry name" value="Kinesin motor domain"/>
    <property type="match status" value="1"/>
</dbReference>
<protein>
    <submittedName>
        <fullName evidence="11">Kinesin motor domain-containing protein</fullName>
    </submittedName>
</protein>
<name>A0A0N4Z4N2_PARTI</name>
<evidence type="ECO:0000256" key="2">
    <source>
        <dbReference type="ARBA" id="ARBA00022490"/>
    </source>
</evidence>
<dbReference type="PANTHER" id="PTHR47971">
    <property type="entry name" value="KINESIN-RELATED PROTEIN 6"/>
    <property type="match status" value="1"/>
</dbReference>
<keyword evidence="3" id="KW-0493">Microtubule</keyword>
<dbReference type="PROSITE" id="PS50067">
    <property type="entry name" value="KINESIN_MOTOR_2"/>
    <property type="match status" value="1"/>
</dbReference>
<evidence type="ECO:0000256" key="6">
    <source>
        <dbReference type="ARBA" id="ARBA00023175"/>
    </source>
</evidence>
<dbReference type="PANTHER" id="PTHR47971:SF8">
    <property type="entry name" value="KINESIN-LIKE PROTEIN"/>
    <property type="match status" value="1"/>
</dbReference>
<dbReference type="GO" id="GO:0007018">
    <property type="term" value="P:microtubule-based movement"/>
    <property type="evidence" value="ECO:0007669"/>
    <property type="project" value="InterPro"/>
</dbReference>
<dbReference type="Pfam" id="PF00225">
    <property type="entry name" value="Kinesin"/>
    <property type="match status" value="1"/>
</dbReference>
<dbReference type="GO" id="GO:0005874">
    <property type="term" value="C:microtubule"/>
    <property type="evidence" value="ECO:0007669"/>
    <property type="project" value="UniProtKB-KW"/>
</dbReference>
<evidence type="ECO:0000256" key="8">
    <source>
        <dbReference type="PROSITE-ProRule" id="PRU00283"/>
    </source>
</evidence>
<reference evidence="11" key="1">
    <citation type="submission" date="2017-02" db="UniProtKB">
        <authorList>
            <consortium name="WormBaseParasite"/>
        </authorList>
    </citation>
    <scope>IDENTIFICATION</scope>
</reference>
<evidence type="ECO:0000313" key="11">
    <source>
        <dbReference type="WBParaSite" id="PTRK_0000194800.1"/>
    </source>
</evidence>
<evidence type="ECO:0000256" key="1">
    <source>
        <dbReference type="ARBA" id="ARBA00004245"/>
    </source>
</evidence>
<dbReference type="InterPro" id="IPR036961">
    <property type="entry name" value="Kinesin_motor_dom_sf"/>
</dbReference>
<keyword evidence="10" id="KW-1185">Reference proteome</keyword>
<evidence type="ECO:0000256" key="5">
    <source>
        <dbReference type="ARBA" id="ARBA00022840"/>
    </source>
</evidence>
<evidence type="ECO:0000259" key="9">
    <source>
        <dbReference type="PROSITE" id="PS50067"/>
    </source>
</evidence>
<evidence type="ECO:0000313" key="10">
    <source>
        <dbReference type="Proteomes" id="UP000038045"/>
    </source>
</evidence>
<evidence type="ECO:0000256" key="4">
    <source>
        <dbReference type="ARBA" id="ARBA00022741"/>
    </source>
</evidence>
<dbReference type="InterPro" id="IPR001752">
    <property type="entry name" value="Kinesin_motor_dom"/>
</dbReference>
<comment type="caution">
    <text evidence="8">Lacks conserved residue(s) required for the propagation of feature annotation.</text>
</comment>
<dbReference type="InterPro" id="IPR027417">
    <property type="entry name" value="P-loop_NTPase"/>
</dbReference>
<dbReference type="SMART" id="SM00129">
    <property type="entry name" value="KISc"/>
    <property type="match status" value="1"/>
</dbReference>
<dbReference type="Proteomes" id="UP000038045">
    <property type="component" value="Unplaced"/>
</dbReference>
<keyword evidence="2" id="KW-0963">Cytoplasm</keyword>
<dbReference type="STRING" id="131310.A0A0N4Z4N2"/>
<dbReference type="GO" id="GO:0003777">
    <property type="term" value="F:microtubule motor activity"/>
    <property type="evidence" value="ECO:0007669"/>
    <property type="project" value="InterPro"/>
</dbReference>
<evidence type="ECO:0000256" key="3">
    <source>
        <dbReference type="ARBA" id="ARBA00022701"/>
    </source>
</evidence>
<dbReference type="GO" id="GO:0007019">
    <property type="term" value="P:microtubule depolymerization"/>
    <property type="evidence" value="ECO:0007669"/>
    <property type="project" value="TreeGrafter"/>
</dbReference>
<sequence length="543" mass="63113">MRITSPNGSSLLGIISNLDLNNGTAEIIYEDKPHNNQRKLMRLSSISKISFEGFSGKLDDGLIRVLRVNKPSFRFDNILNGESSNQKNVFDNKRRSKVDDQNPYYVYNNLMIEEEDKMNFEKLQYHEKNSFMKMDVFVKIDKFTKCETDSQEIKTIAIPDTQSIVVFNPLKKINGEKIVIPVEYKFDTIFHEDVNNEHVYKGSCQQLLYNFFDGGSATCFVHGFTTYDLSNLIYGDKKMNNGLITLMARDIFNLMNNNSINKMGYSIAFTSYDIHMDKLYDLLQDGREIVFKENDSSKPMQLKPIYCKNYYEAVRLIFKALEVKNKASQTVFQFLLIKNRKIVSKLNIVDLVEIINVHRNKKRHKKDNSLIVLKECFNKMTVTSFEKFPFQNSTLTRCLRDAFIGDKSKICVISTISPAISQCDLIMRTLRYSEQLMYIKKRLILSTFENKSMFILKDGIKNTDVDEHAFEYQSKDEGNEFLKIEHLTSNLRTLKDILGNTISDIDTIEALLHHKKTYLAKLQFLKFQETCELNSAIKLVYEI</sequence>
<keyword evidence="4" id="KW-0547">Nucleotide-binding</keyword>
<feature type="domain" description="Kinesin motor" evidence="9">
    <location>
        <begin position="133"/>
        <end position="439"/>
    </location>
</feature>
<dbReference type="WBParaSite" id="PTRK_0000194800.1">
    <property type="protein sequence ID" value="PTRK_0000194800.1"/>
    <property type="gene ID" value="PTRK_0000194800"/>
</dbReference>
<comment type="subcellular location">
    <subcellularLocation>
        <location evidence="1">Cytoplasm</location>
        <location evidence="1">Cytoskeleton</location>
    </subcellularLocation>
</comment>
<organism evidence="10 11">
    <name type="scientific">Parastrongyloides trichosuri</name>
    <name type="common">Possum-specific nematode worm</name>
    <dbReference type="NCBI Taxonomy" id="131310"/>
    <lineage>
        <taxon>Eukaryota</taxon>
        <taxon>Metazoa</taxon>
        <taxon>Ecdysozoa</taxon>
        <taxon>Nematoda</taxon>
        <taxon>Chromadorea</taxon>
        <taxon>Rhabditida</taxon>
        <taxon>Tylenchina</taxon>
        <taxon>Panagrolaimomorpha</taxon>
        <taxon>Strongyloidoidea</taxon>
        <taxon>Strongyloididae</taxon>
        <taxon>Parastrongyloides</taxon>
    </lineage>
</organism>
<dbReference type="InterPro" id="IPR027640">
    <property type="entry name" value="Kinesin-like_fam"/>
</dbReference>
<dbReference type="AlphaFoldDB" id="A0A0N4Z4N2"/>
<keyword evidence="7" id="KW-0206">Cytoskeleton</keyword>
<keyword evidence="5" id="KW-0067">ATP-binding</keyword>
<comment type="similarity">
    <text evidence="8">Belongs to the TRAFAC class myosin-kinesin ATPase superfamily. Kinesin family.</text>
</comment>
<evidence type="ECO:0000256" key="7">
    <source>
        <dbReference type="ARBA" id="ARBA00023212"/>
    </source>
</evidence>
<keyword evidence="6" id="KW-0505">Motor protein</keyword>
<dbReference type="GO" id="GO:0008017">
    <property type="term" value="F:microtubule binding"/>
    <property type="evidence" value="ECO:0007669"/>
    <property type="project" value="InterPro"/>
</dbReference>
<dbReference type="SUPFAM" id="SSF52540">
    <property type="entry name" value="P-loop containing nucleoside triphosphate hydrolases"/>
    <property type="match status" value="1"/>
</dbReference>
<dbReference type="GO" id="GO:0005524">
    <property type="term" value="F:ATP binding"/>
    <property type="evidence" value="ECO:0007669"/>
    <property type="project" value="UniProtKB-KW"/>
</dbReference>
<proteinExistence type="inferred from homology"/>
<accession>A0A0N4Z4N2</accession>